<comment type="caution">
    <text evidence="3">The sequence shown here is derived from an EMBL/GenBank/DDBJ whole genome shotgun (WGS) entry which is preliminary data.</text>
</comment>
<dbReference type="InterPro" id="IPR016161">
    <property type="entry name" value="Ald_DH/histidinol_DH"/>
</dbReference>
<keyword evidence="1 3" id="KW-0560">Oxidoreductase</keyword>
<dbReference type="PANTHER" id="PTHR43353:SF5">
    <property type="entry name" value="SUCCINATE-SEMIALDEHYDE DEHYDROGENASE, MITOCHONDRIAL"/>
    <property type="match status" value="1"/>
</dbReference>
<evidence type="ECO:0000313" key="4">
    <source>
        <dbReference type="Proteomes" id="UP001597301"/>
    </source>
</evidence>
<dbReference type="InterPro" id="IPR016163">
    <property type="entry name" value="Ald_DH_C"/>
</dbReference>
<protein>
    <submittedName>
        <fullName evidence="3">NAD-dependent succinate-semialdehyde dehydrogenase</fullName>
        <ecNumber evidence="3">1.2.1.-</ecNumber>
    </submittedName>
</protein>
<keyword evidence="4" id="KW-1185">Reference proteome</keyword>
<dbReference type="GO" id="GO:0016491">
    <property type="term" value="F:oxidoreductase activity"/>
    <property type="evidence" value="ECO:0007669"/>
    <property type="project" value="UniProtKB-KW"/>
</dbReference>
<dbReference type="Gene3D" id="3.40.309.10">
    <property type="entry name" value="Aldehyde Dehydrogenase, Chain A, domain 2"/>
    <property type="match status" value="1"/>
</dbReference>
<dbReference type="EMBL" id="JBHUEO010000007">
    <property type="protein sequence ID" value="MFD1705997.1"/>
    <property type="molecule type" value="Genomic_DNA"/>
</dbReference>
<reference evidence="4" key="1">
    <citation type="journal article" date="2019" name="Int. J. Syst. Evol. Microbiol.">
        <title>The Global Catalogue of Microorganisms (GCM) 10K type strain sequencing project: providing services to taxonomists for standard genome sequencing and annotation.</title>
        <authorList>
            <consortium name="The Broad Institute Genomics Platform"/>
            <consortium name="The Broad Institute Genome Sequencing Center for Infectious Disease"/>
            <person name="Wu L."/>
            <person name="Ma J."/>
        </authorList>
    </citation>
    <scope>NUCLEOTIDE SEQUENCE [LARGE SCALE GENOMIC DNA]</scope>
    <source>
        <strain evidence="4">CGMCC 1.12295</strain>
    </source>
</reference>
<dbReference type="CDD" id="cd07103">
    <property type="entry name" value="ALDH_F5_SSADH_GabD"/>
    <property type="match status" value="1"/>
</dbReference>
<accession>A0ABW4KDT6</accession>
<dbReference type="SUPFAM" id="SSF53720">
    <property type="entry name" value="ALDH-like"/>
    <property type="match status" value="1"/>
</dbReference>
<dbReference type="PANTHER" id="PTHR43353">
    <property type="entry name" value="SUCCINATE-SEMIALDEHYDE DEHYDROGENASE, MITOCHONDRIAL"/>
    <property type="match status" value="1"/>
</dbReference>
<dbReference type="Pfam" id="PF00171">
    <property type="entry name" value="Aldedh"/>
    <property type="match status" value="1"/>
</dbReference>
<dbReference type="EC" id="1.2.1.-" evidence="3"/>
<evidence type="ECO:0000256" key="1">
    <source>
        <dbReference type="ARBA" id="ARBA00023002"/>
    </source>
</evidence>
<sequence>MYYINGEWLESEKKLEVTNPVTLEVIDTISTCGAEETKTAIAAATEAFKTWKKTTGNERSEYLFKTVKLMRERADELAQIITLENGKPLPDAKNEVRSAISYLDWYAEEAKRIYGEVLPASHRDKSLMVVKQPVGVCGAITPWNFPLSMITRKIAPALAAGCTVVLKPANQTPLSAIKVFECFHDAGVPKGVVNLVIGPSQDIGKELTSSPDVRKLTFTGSTRVGKMLVRDSADTMKKVSMELGGHAPYIIFEDADIDLAVEGVMLSKFKNTGQTCISTNRVYAHKSIAKEFAEKLAKRTAELKIGDGLEEGTDVGPLINESALQTMKNQVEDAVKKNAEVVAGGRVYNYDKGSGYFFEPTVLLNATDDMVIATEETFGPIAPVFTFETEEEIIERANSTLYGLAAYCYTKNLGRGLRMMRELEFGIIGINDPTPIVIQAPFGGIKESGMGKEGGKFGLEEYLEEKFVSIYEN</sequence>
<evidence type="ECO:0000259" key="2">
    <source>
        <dbReference type="Pfam" id="PF00171"/>
    </source>
</evidence>
<dbReference type="InterPro" id="IPR016162">
    <property type="entry name" value="Ald_DH_N"/>
</dbReference>
<organism evidence="3 4">
    <name type="scientific">Siminovitchia sediminis</name>
    <dbReference type="NCBI Taxonomy" id="1274353"/>
    <lineage>
        <taxon>Bacteria</taxon>
        <taxon>Bacillati</taxon>
        <taxon>Bacillota</taxon>
        <taxon>Bacilli</taxon>
        <taxon>Bacillales</taxon>
        <taxon>Bacillaceae</taxon>
        <taxon>Siminovitchia</taxon>
    </lineage>
</organism>
<gene>
    <name evidence="3" type="ORF">ACFSCZ_04415</name>
</gene>
<dbReference type="Proteomes" id="UP001597301">
    <property type="component" value="Unassembled WGS sequence"/>
</dbReference>
<evidence type="ECO:0000313" key="3">
    <source>
        <dbReference type="EMBL" id="MFD1705997.1"/>
    </source>
</evidence>
<dbReference type="Gene3D" id="3.40.605.10">
    <property type="entry name" value="Aldehyde Dehydrogenase, Chain A, domain 1"/>
    <property type="match status" value="1"/>
</dbReference>
<name>A0ABW4KDT6_9BACI</name>
<dbReference type="InterPro" id="IPR050740">
    <property type="entry name" value="Aldehyde_DH_Superfamily"/>
</dbReference>
<proteinExistence type="predicted"/>
<feature type="domain" description="Aldehyde dehydrogenase" evidence="2">
    <location>
        <begin position="8"/>
        <end position="468"/>
    </location>
</feature>
<dbReference type="RefSeq" id="WP_380772556.1">
    <property type="nucleotide sequence ID" value="NZ_JBHUEO010000007.1"/>
</dbReference>
<dbReference type="InterPro" id="IPR015590">
    <property type="entry name" value="Aldehyde_DH_dom"/>
</dbReference>